<evidence type="ECO:0000256" key="6">
    <source>
        <dbReference type="ARBA" id="ARBA00023012"/>
    </source>
</evidence>
<feature type="non-terminal residue" evidence="9">
    <location>
        <position position="248"/>
    </location>
</feature>
<evidence type="ECO:0000256" key="4">
    <source>
        <dbReference type="ARBA" id="ARBA00022777"/>
    </source>
</evidence>
<keyword evidence="5" id="KW-0067">ATP-binding</keyword>
<keyword evidence="2" id="KW-0808">Transferase</keyword>
<evidence type="ECO:0000259" key="8">
    <source>
        <dbReference type="PROSITE" id="PS50113"/>
    </source>
</evidence>
<dbReference type="SMART" id="SM00388">
    <property type="entry name" value="HisKA"/>
    <property type="match status" value="1"/>
</dbReference>
<dbReference type="PROSITE" id="PS50113">
    <property type="entry name" value="PAC"/>
    <property type="match status" value="1"/>
</dbReference>
<dbReference type="InterPro" id="IPR000700">
    <property type="entry name" value="PAS-assoc_C"/>
</dbReference>
<keyword evidence="4" id="KW-0418">Kinase</keyword>
<dbReference type="InterPro" id="IPR036890">
    <property type="entry name" value="HATPase_C_sf"/>
</dbReference>
<dbReference type="PRINTS" id="PR00344">
    <property type="entry name" value="BCTRLSENSOR"/>
</dbReference>
<dbReference type="Pfam" id="PF02518">
    <property type="entry name" value="HATPase_c"/>
    <property type="match status" value="1"/>
</dbReference>
<keyword evidence="3" id="KW-0547">Nucleotide-binding</keyword>
<dbReference type="SMART" id="SM00387">
    <property type="entry name" value="HATPase_c"/>
    <property type="match status" value="1"/>
</dbReference>
<gene>
    <name evidence="9" type="ORF">S01H1_68023</name>
</gene>
<keyword evidence="1" id="KW-0597">Phosphoprotein</keyword>
<proteinExistence type="predicted"/>
<evidence type="ECO:0000256" key="5">
    <source>
        <dbReference type="ARBA" id="ARBA00022840"/>
    </source>
</evidence>
<organism evidence="9">
    <name type="scientific">marine sediment metagenome</name>
    <dbReference type="NCBI Taxonomy" id="412755"/>
    <lineage>
        <taxon>unclassified sequences</taxon>
        <taxon>metagenomes</taxon>
        <taxon>ecological metagenomes</taxon>
    </lineage>
</organism>
<protein>
    <recommendedName>
        <fullName evidence="10">Histidine kinase domain-containing protein</fullName>
    </recommendedName>
</protein>
<dbReference type="PANTHER" id="PTHR43065">
    <property type="entry name" value="SENSOR HISTIDINE KINASE"/>
    <property type="match status" value="1"/>
</dbReference>
<dbReference type="InterPro" id="IPR003594">
    <property type="entry name" value="HATPase_dom"/>
</dbReference>
<evidence type="ECO:0008006" key="10">
    <source>
        <dbReference type="Google" id="ProtNLM"/>
    </source>
</evidence>
<dbReference type="PANTHER" id="PTHR43065:SF46">
    <property type="entry name" value="C4-DICARBOXYLATE TRANSPORT SENSOR PROTEIN DCTB"/>
    <property type="match status" value="1"/>
</dbReference>
<dbReference type="InterPro" id="IPR004358">
    <property type="entry name" value="Sig_transdc_His_kin-like_C"/>
</dbReference>
<feature type="non-terminal residue" evidence="9">
    <location>
        <position position="1"/>
    </location>
</feature>
<evidence type="ECO:0000256" key="3">
    <source>
        <dbReference type="ARBA" id="ARBA00022741"/>
    </source>
</evidence>
<accession>X0XX14</accession>
<dbReference type="InterPro" id="IPR003661">
    <property type="entry name" value="HisK_dim/P_dom"/>
</dbReference>
<evidence type="ECO:0000256" key="1">
    <source>
        <dbReference type="ARBA" id="ARBA00022553"/>
    </source>
</evidence>
<comment type="caution">
    <text evidence="9">The sequence shown here is derived from an EMBL/GenBank/DDBJ whole genome shotgun (WGS) entry which is preliminary data.</text>
</comment>
<dbReference type="PROSITE" id="PS50109">
    <property type="entry name" value="HIS_KIN"/>
    <property type="match status" value="1"/>
</dbReference>
<sequence length="248" mass="27843">TPLLDNKMNPYGTVIVFEDITEKISLQQQLLTSEKLASIGLLSAGVAHEINTPLTGISSYVQILQKKFTNSHHSQILEKIEVQTDRVARIIKNLLNFARNPSESSFQQVNLKESLQEIISLIDYKLKNMNINLELNINSIDPLWAQEEKIQQVFINIILNAIDVMPDGGTLEIELSQMNNQAVIKIKDTGTGIKDQYLPHIFDPFFTTKGFGKGTGLGLSISYAIIKEHEGRITVESKEREGSLFTIF</sequence>
<dbReference type="EMBL" id="BARS01045086">
    <property type="protein sequence ID" value="GAG29326.1"/>
    <property type="molecule type" value="Genomic_DNA"/>
</dbReference>
<dbReference type="Pfam" id="PF00512">
    <property type="entry name" value="HisKA"/>
    <property type="match status" value="1"/>
</dbReference>
<dbReference type="Gene3D" id="3.30.565.10">
    <property type="entry name" value="Histidine kinase-like ATPase, C-terminal domain"/>
    <property type="match status" value="1"/>
</dbReference>
<dbReference type="GO" id="GO:0005524">
    <property type="term" value="F:ATP binding"/>
    <property type="evidence" value="ECO:0007669"/>
    <property type="project" value="UniProtKB-KW"/>
</dbReference>
<keyword evidence="6" id="KW-0902">Two-component regulatory system</keyword>
<dbReference type="Gene3D" id="1.10.287.130">
    <property type="match status" value="1"/>
</dbReference>
<evidence type="ECO:0000259" key="7">
    <source>
        <dbReference type="PROSITE" id="PS50109"/>
    </source>
</evidence>
<name>X0XX14_9ZZZZ</name>
<evidence type="ECO:0000313" key="9">
    <source>
        <dbReference type="EMBL" id="GAG29326.1"/>
    </source>
</evidence>
<feature type="domain" description="PAC" evidence="8">
    <location>
        <begin position="1"/>
        <end position="32"/>
    </location>
</feature>
<dbReference type="InterPro" id="IPR005467">
    <property type="entry name" value="His_kinase_dom"/>
</dbReference>
<dbReference type="CDD" id="cd00082">
    <property type="entry name" value="HisKA"/>
    <property type="match status" value="1"/>
</dbReference>
<dbReference type="AlphaFoldDB" id="X0XX14"/>
<feature type="domain" description="Histidine kinase" evidence="7">
    <location>
        <begin position="45"/>
        <end position="248"/>
    </location>
</feature>
<dbReference type="SUPFAM" id="SSF55874">
    <property type="entry name" value="ATPase domain of HSP90 chaperone/DNA topoisomerase II/histidine kinase"/>
    <property type="match status" value="1"/>
</dbReference>
<reference evidence="9" key="1">
    <citation type="journal article" date="2014" name="Front. Microbiol.">
        <title>High frequency of phylogenetically diverse reductive dehalogenase-homologous genes in deep subseafloor sedimentary metagenomes.</title>
        <authorList>
            <person name="Kawai M."/>
            <person name="Futagami T."/>
            <person name="Toyoda A."/>
            <person name="Takaki Y."/>
            <person name="Nishi S."/>
            <person name="Hori S."/>
            <person name="Arai W."/>
            <person name="Tsubouchi T."/>
            <person name="Morono Y."/>
            <person name="Uchiyama I."/>
            <person name="Ito T."/>
            <person name="Fujiyama A."/>
            <person name="Inagaki F."/>
            <person name="Takami H."/>
        </authorList>
    </citation>
    <scope>NUCLEOTIDE SEQUENCE</scope>
    <source>
        <strain evidence="9">Expedition CK06-06</strain>
    </source>
</reference>
<evidence type="ECO:0000256" key="2">
    <source>
        <dbReference type="ARBA" id="ARBA00022679"/>
    </source>
</evidence>
<dbReference type="GO" id="GO:0000155">
    <property type="term" value="F:phosphorelay sensor kinase activity"/>
    <property type="evidence" value="ECO:0007669"/>
    <property type="project" value="InterPro"/>
</dbReference>
<dbReference type="InterPro" id="IPR036097">
    <property type="entry name" value="HisK_dim/P_sf"/>
</dbReference>
<dbReference type="SUPFAM" id="SSF47384">
    <property type="entry name" value="Homodimeric domain of signal transducing histidine kinase"/>
    <property type="match status" value="1"/>
</dbReference>